<organism evidence="4 5">
    <name type="scientific">Senna tora</name>
    <dbReference type="NCBI Taxonomy" id="362788"/>
    <lineage>
        <taxon>Eukaryota</taxon>
        <taxon>Viridiplantae</taxon>
        <taxon>Streptophyta</taxon>
        <taxon>Embryophyta</taxon>
        <taxon>Tracheophyta</taxon>
        <taxon>Spermatophyta</taxon>
        <taxon>Magnoliopsida</taxon>
        <taxon>eudicotyledons</taxon>
        <taxon>Gunneridae</taxon>
        <taxon>Pentapetalae</taxon>
        <taxon>rosids</taxon>
        <taxon>fabids</taxon>
        <taxon>Fabales</taxon>
        <taxon>Fabaceae</taxon>
        <taxon>Caesalpinioideae</taxon>
        <taxon>Cassia clade</taxon>
        <taxon>Senna</taxon>
    </lineage>
</organism>
<dbReference type="PANTHER" id="PTHR31286:SF178">
    <property type="entry name" value="DUF4283 DOMAIN-CONTAINING PROTEIN"/>
    <property type="match status" value="1"/>
</dbReference>
<feature type="compositionally biased region" description="Basic and acidic residues" evidence="2">
    <location>
        <begin position="303"/>
        <end position="314"/>
    </location>
</feature>
<dbReference type="GO" id="GO:0008270">
    <property type="term" value="F:zinc ion binding"/>
    <property type="evidence" value="ECO:0007669"/>
    <property type="project" value="UniProtKB-KW"/>
</dbReference>
<keyword evidence="1" id="KW-0862">Zinc</keyword>
<dbReference type="EMBL" id="JAAIUW010000008">
    <property type="protein sequence ID" value="KAF7820596.1"/>
    <property type="molecule type" value="Genomic_DNA"/>
</dbReference>
<dbReference type="Proteomes" id="UP000634136">
    <property type="component" value="Unassembled WGS sequence"/>
</dbReference>
<dbReference type="InterPro" id="IPR040256">
    <property type="entry name" value="At4g02000-like"/>
</dbReference>
<feature type="compositionally biased region" description="Basic residues" evidence="2">
    <location>
        <begin position="530"/>
        <end position="546"/>
    </location>
</feature>
<evidence type="ECO:0000256" key="1">
    <source>
        <dbReference type="PROSITE-ProRule" id="PRU00047"/>
    </source>
</evidence>
<sequence length="596" mass="65611">MNAWLIVEMLSTIELSCLRMTDQTFVVAAWSSGVFSQMEGGPNFFSEDSPLMLDWDESKASRVRKKLLIGKLITEKSLNRNTVKSMIAKGWGISKGLNISEVSQNLFIFSFDKEADCDRVIRDGPWSILGQLLNVKRWSPEIPLSDVNFGFCEFWAQFHGLPLESFSAKNVAKLGRLVGKTIAVEDPVENEKIARSFVRAKVLVDLSKPFVDGFWIPRPNSPRIWLNVKYERLQHLCYQCGRVGHDHKQCGEERAKSLISPSKDRYGPWIGIAPVKAVHRVLVLGVNGDWVVDPLEQDEAREDDAHDEGRKEDSVSSGKDLVCNELPRDPQRIFSNVFPHSSLISVGGPKGASSLTNGPSVFGTSDLVHDASVDVRKTHMGKDRGLLGQFPSLVCGPSVRAESQPAIMVEKLPFAKSCSPSFQADGEEDMSIDSTLLKGPSSSETKACLALDHFLVERPAEVEQVNTCLTLVPVRAKASVEKLSTVLQSVCLKRKALKELSPEKVKRGRSRVSASVLEHQKFSIGYSPPKGRKCKSSPGKRKKKVSKVSRPLLEILVDVPIEEDGGIGGESLCSSMDCSSVTDGLGGWPQTTPQDP</sequence>
<protein>
    <submittedName>
        <fullName evidence="4">TMV resistance protein N-like</fullName>
    </submittedName>
</protein>
<gene>
    <name evidence="4" type="ORF">G2W53_026051</name>
</gene>
<dbReference type="PANTHER" id="PTHR31286">
    <property type="entry name" value="GLYCINE-RICH CELL WALL STRUCTURAL PROTEIN 1.8-LIKE"/>
    <property type="match status" value="1"/>
</dbReference>
<accession>A0A834WIF8</accession>
<dbReference type="GO" id="GO:0003676">
    <property type="term" value="F:nucleic acid binding"/>
    <property type="evidence" value="ECO:0007669"/>
    <property type="project" value="InterPro"/>
</dbReference>
<proteinExistence type="predicted"/>
<keyword evidence="5" id="KW-1185">Reference proteome</keyword>
<feature type="region of interest" description="Disordered" evidence="2">
    <location>
        <begin position="299"/>
        <end position="322"/>
    </location>
</feature>
<feature type="domain" description="CCHC-type" evidence="3">
    <location>
        <begin position="237"/>
        <end position="250"/>
    </location>
</feature>
<feature type="region of interest" description="Disordered" evidence="2">
    <location>
        <begin position="524"/>
        <end position="546"/>
    </location>
</feature>
<evidence type="ECO:0000259" key="3">
    <source>
        <dbReference type="PROSITE" id="PS50158"/>
    </source>
</evidence>
<evidence type="ECO:0000256" key="2">
    <source>
        <dbReference type="SAM" id="MobiDB-lite"/>
    </source>
</evidence>
<dbReference type="InterPro" id="IPR025558">
    <property type="entry name" value="DUF4283"/>
</dbReference>
<dbReference type="Pfam" id="PF14111">
    <property type="entry name" value="DUF4283"/>
    <property type="match status" value="1"/>
</dbReference>
<comment type="caution">
    <text evidence="4">The sequence shown here is derived from an EMBL/GenBank/DDBJ whole genome shotgun (WGS) entry which is preliminary data.</text>
</comment>
<name>A0A834WIF8_9FABA</name>
<evidence type="ECO:0000313" key="4">
    <source>
        <dbReference type="EMBL" id="KAF7820596.1"/>
    </source>
</evidence>
<dbReference type="InterPro" id="IPR025836">
    <property type="entry name" value="Zn_knuckle_CX2CX4HX4C"/>
</dbReference>
<dbReference type="Pfam" id="PF14392">
    <property type="entry name" value="zf-CCHC_4"/>
    <property type="match status" value="1"/>
</dbReference>
<keyword evidence="1" id="KW-0863">Zinc-finger</keyword>
<keyword evidence="1" id="KW-0479">Metal-binding</keyword>
<evidence type="ECO:0000313" key="5">
    <source>
        <dbReference type="Proteomes" id="UP000634136"/>
    </source>
</evidence>
<dbReference type="AlphaFoldDB" id="A0A834WIF8"/>
<reference evidence="4" key="1">
    <citation type="submission" date="2020-09" db="EMBL/GenBank/DDBJ databases">
        <title>Genome-Enabled Discovery of Anthraquinone Biosynthesis in Senna tora.</title>
        <authorList>
            <person name="Kang S.-H."/>
            <person name="Pandey R.P."/>
            <person name="Lee C.-M."/>
            <person name="Sim J.-S."/>
            <person name="Jeong J.-T."/>
            <person name="Choi B.-S."/>
            <person name="Jung M."/>
            <person name="Ginzburg D."/>
            <person name="Zhao K."/>
            <person name="Won S.Y."/>
            <person name="Oh T.-J."/>
            <person name="Yu Y."/>
            <person name="Kim N.-H."/>
            <person name="Lee O.R."/>
            <person name="Lee T.-H."/>
            <person name="Bashyal P."/>
            <person name="Kim T.-S."/>
            <person name="Lee W.-H."/>
            <person name="Kawkins C."/>
            <person name="Kim C.-K."/>
            <person name="Kim J.S."/>
            <person name="Ahn B.O."/>
            <person name="Rhee S.Y."/>
            <person name="Sohng J.K."/>
        </authorList>
    </citation>
    <scope>NUCLEOTIDE SEQUENCE</scope>
    <source>
        <tissue evidence="4">Leaf</tissue>
    </source>
</reference>
<dbReference type="InterPro" id="IPR001878">
    <property type="entry name" value="Znf_CCHC"/>
</dbReference>
<dbReference type="PROSITE" id="PS50158">
    <property type="entry name" value="ZF_CCHC"/>
    <property type="match status" value="1"/>
</dbReference>
<dbReference type="OrthoDB" id="1750790at2759"/>